<dbReference type="GO" id="GO:0006629">
    <property type="term" value="P:lipid metabolic process"/>
    <property type="evidence" value="ECO:0007669"/>
    <property type="project" value="UniProtKB-KW"/>
</dbReference>
<evidence type="ECO:0000256" key="12">
    <source>
        <dbReference type="ARBA" id="ARBA00023136"/>
    </source>
</evidence>
<comment type="catalytic activity">
    <reaction evidence="22">
        <text>beta-D-Gal-(1-&gt;4)-beta-D-GlcNAc-(1-&gt;3)-beta-D-Gal-(1-&gt;4)-D-Glc + GDP-beta-L-fucose = beta-D-Gal-(1-&gt;4)-[alpha-L-Fuc-(1-&gt;3)]-beta-D-GlcNAc-(1-&gt;3)-beta-D-Gal-(1-&gt;4)-D-Glc + GDP + H(+)</text>
        <dbReference type="Rhea" id="RHEA:77187"/>
        <dbReference type="ChEBI" id="CHEBI:15378"/>
        <dbReference type="ChEBI" id="CHEBI:57273"/>
        <dbReference type="ChEBI" id="CHEBI:58189"/>
        <dbReference type="ChEBI" id="CHEBI:60239"/>
        <dbReference type="ChEBI" id="CHEBI:61352"/>
    </reaction>
    <physiologicalReaction direction="left-to-right" evidence="22">
        <dbReference type="Rhea" id="RHEA:77188"/>
    </physiologicalReaction>
</comment>
<dbReference type="SUPFAM" id="SSF53756">
    <property type="entry name" value="UDP-Glycosyltransferase/glycogen phosphorylase"/>
    <property type="match status" value="1"/>
</dbReference>
<comment type="catalytic activity">
    <reaction evidence="19">
        <text>an N-acetyl-alpha-neuraminyl-(2-&gt;3)-beta-D-galactosyl-(1-&gt;4)-N-acetyl-beta-D-glucosaminyl derivative + GDP-beta-L-fucose = an alpha-Neu5Ac-(2-&gt;3)-beta-D-Gal-(1-&gt;4)-[alpha-L-Fuc-(1-&gt;3)]-beta-D-GlcNAc derivative + GDP + H(+)</text>
        <dbReference type="Rhea" id="RHEA:56076"/>
        <dbReference type="ChEBI" id="CHEBI:15378"/>
        <dbReference type="ChEBI" id="CHEBI:57273"/>
        <dbReference type="ChEBI" id="CHEBI:58189"/>
        <dbReference type="ChEBI" id="CHEBI:136545"/>
        <dbReference type="ChEBI" id="CHEBI:139509"/>
    </reaction>
    <physiologicalReaction direction="left-to-right" evidence="19">
        <dbReference type="Rhea" id="RHEA:56077"/>
    </physiologicalReaction>
</comment>
<evidence type="ECO:0000256" key="21">
    <source>
        <dbReference type="ARBA" id="ARBA00037848"/>
    </source>
</evidence>
<dbReference type="Proteomes" id="UP001501920">
    <property type="component" value="Chromosome 11"/>
</dbReference>
<keyword evidence="9 24" id="KW-1133">Transmembrane helix</keyword>
<dbReference type="OMA" id="GYTALFM"/>
<evidence type="ECO:0000256" key="7">
    <source>
        <dbReference type="ARBA" id="ARBA00022692"/>
    </source>
</evidence>
<comment type="similarity">
    <text evidence="3 24">Belongs to the glycosyltransferase 10 family.</text>
</comment>
<comment type="subunit">
    <text evidence="4">Homodimer.</text>
</comment>
<comment type="catalytic activity">
    <reaction evidence="23">
        <text>an alpha-L-Fuc-(1-&gt;2)-beta-D-Gal-(1-&gt;4)-beta-D-GlcNAc derivative + GDP-beta-L-fucose = an alpha-L-Fuc-(1-&gt;2)-beta-D-Gal-(1-&gt;4)-[alpha-L-Fuc-(1-&gt;3)]-beta-D-GlcNAc derivative + GDP + H(+)</text>
        <dbReference type="Rhea" id="RHEA:77191"/>
        <dbReference type="ChEBI" id="CHEBI:15378"/>
        <dbReference type="ChEBI" id="CHEBI:57273"/>
        <dbReference type="ChEBI" id="CHEBI:58189"/>
        <dbReference type="ChEBI" id="CHEBI:133510"/>
        <dbReference type="ChEBI" id="CHEBI:195560"/>
    </reaction>
    <physiologicalReaction direction="left-to-right" evidence="23">
        <dbReference type="Rhea" id="RHEA:77192"/>
    </physiologicalReaction>
</comment>
<dbReference type="FunFam" id="3.40.50.11660:FF:000001">
    <property type="entry name" value="alpha-(1,3)-fucosyltransferase 9"/>
    <property type="match status" value="1"/>
</dbReference>
<dbReference type="OrthoDB" id="427096at2759"/>
<reference evidence="27 28" key="1">
    <citation type="submission" date="2020-10" db="EMBL/GenBank/DDBJ databases">
        <title>Pygocentrus nattereri (red-bellied piranha) genome, fPygNat1, primary haplotype.</title>
        <authorList>
            <person name="Myers G."/>
            <person name="Meyer A."/>
            <person name="Karagic N."/>
            <person name="Pippel M."/>
            <person name="Winkler S."/>
            <person name="Tracey A."/>
            <person name="Wood J."/>
            <person name="Formenti G."/>
            <person name="Howe K."/>
            <person name="Fedrigo O."/>
            <person name="Jarvis E.D."/>
        </authorList>
    </citation>
    <scope>NUCLEOTIDE SEQUENCE [LARGE SCALE GENOMIC DNA]</scope>
</reference>
<evidence type="ECO:0000259" key="26">
    <source>
        <dbReference type="Pfam" id="PF17039"/>
    </source>
</evidence>
<dbReference type="InterPro" id="IPR038577">
    <property type="entry name" value="GT10-like_C_sf"/>
</dbReference>
<evidence type="ECO:0000313" key="27">
    <source>
        <dbReference type="Ensembl" id="ENSPNAP00000000215.1"/>
    </source>
</evidence>
<dbReference type="InterPro" id="IPR055270">
    <property type="entry name" value="Glyco_tran_10_C"/>
</dbReference>
<protein>
    <recommendedName>
        <fullName evidence="24">Fucosyltransferase</fullName>
        <ecNumber evidence="24">2.4.1.-</ecNumber>
    </recommendedName>
</protein>
<evidence type="ECO:0000256" key="6">
    <source>
        <dbReference type="ARBA" id="ARBA00022679"/>
    </source>
</evidence>
<dbReference type="InterPro" id="IPR001503">
    <property type="entry name" value="Glyco_trans_10"/>
</dbReference>
<evidence type="ECO:0000259" key="25">
    <source>
        <dbReference type="Pfam" id="PF00852"/>
    </source>
</evidence>
<keyword evidence="5 24" id="KW-0328">Glycosyltransferase</keyword>
<evidence type="ECO:0000256" key="9">
    <source>
        <dbReference type="ARBA" id="ARBA00022989"/>
    </source>
</evidence>
<comment type="subcellular location">
    <subcellularLocation>
        <location evidence="24">Golgi apparatus</location>
        <location evidence="24">Golgi stack membrane</location>
        <topology evidence="24">Single-pass type II membrane protein</topology>
    </subcellularLocation>
    <subcellularLocation>
        <location evidence="21">Golgi apparatus</location>
        <location evidence="21">trans-Golgi network membrane</location>
        <topology evidence="21">Single-pass type II membrane protein</topology>
    </subcellularLocation>
</comment>
<sequence>MTSKLSTGRFQQIIVISVLLLCSAVIFYIYYKPMMSWLPCSKFVLPKQDVCTEECLHVLKVANQTQIITNCTAVQVKTPTSQSPVLEKEDTTNAHEPETVVLIWKWPFGLQFDLESCESNYGFKGCRLTLDRNQLDKAHAIMFHVRDIGGDVSYLQTLSRPPRQKWVWMNMESPDNSYRLPGADDLFNLTSNYRRDSDIWVPYGQLVDISENNQPFKIPEKDKLVCWIVSNWKDNLKRVRYFNELSQHIKVEAYGRHFGRYVNNEDYSQVVRSCKFYLSFENSVYIDYITEKLFNPMRLGTVPVVLGPARENYEEFVPRDSFIHVDDFQKPQELAEHLKLLDQNQEMYERYFDWRKDYVPKMNDFGQAQACHICDHVRRNKNYRVFKNVNKWYWG</sequence>
<dbReference type="Ensembl" id="ENSPNAT00000014249.2">
    <property type="protein sequence ID" value="ENSPNAP00000000215.1"/>
    <property type="gene ID" value="ENSPNAG00000000139.2"/>
</dbReference>
<dbReference type="Gene3D" id="3.40.50.11660">
    <property type="entry name" value="Glycosyl transferase family 10, C-terminal domain"/>
    <property type="match status" value="1"/>
</dbReference>
<dbReference type="InterPro" id="IPR031481">
    <property type="entry name" value="Glyco_tran_10_N"/>
</dbReference>
<comment type="pathway">
    <text evidence="2">Glycolipid biosynthesis.</text>
</comment>
<comment type="catalytic activity">
    <reaction evidence="16">
        <text>alpha-D-galactosyl-(1-&gt;3)-beta-D-galactosyl-(1-&gt;4)-N-acetyl-beta-D-glucosaminyl-(1-&gt;3)-beta-D-galactosyl-(1-&gt;4)-beta-D-glucosyl-(1&lt;-&gt;1')-ceramide + GDP-beta-L-fucose = a neolactoside IV(3)-alpha-Gal,III(3)-alpha-Fuc-nLc4Cer + GDP + H(+)</text>
        <dbReference type="Rhea" id="RHEA:48380"/>
        <dbReference type="ChEBI" id="CHEBI:15378"/>
        <dbReference type="ChEBI" id="CHEBI:57273"/>
        <dbReference type="ChEBI" id="CHEBI:58189"/>
        <dbReference type="ChEBI" id="CHEBI:90380"/>
        <dbReference type="ChEBI" id="CHEBI:90381"/>
    </reaction>
    <physiologicalReaction direction="left-to-right" evidence="16">
        <dbReference type="Rhea" id="RHEA:48381"/>
    </physiologicalReaction>
</comment>
<dbReference type="AlphaFoldDB" id="A0A3B4BNK1"/>
<evidence type="ECO:0000256" key="24">
    <source>
        <dbReference type="RuleBase" id="RU003832"/>
    </source>
</evidence>
<dbReference type="PANTHER" id="PTHR11929:SF10">
    <property type="entry name" value="4-GALACTOSYL-N-ACETYLGLUCOSAMINIDE 3-ALPHA-L-FUCOSYLTRANSFERASE 9"/>
    <property type="match status" value="1"/>
</dbReference>
<evidence type="ECO:0000256" key="14">
    <source>
        <dbReference type="ARBA" id="ARBA00023180"/>
    </source>
</evidence>
<organism evidence="27 28">
    <name type="scientific">Pygocentrus nattereri</name>
    <name type="common">Red-bellied piranha</name>
    <dbReference type="NCBI Taxonomy" id="42514"/>
    <lineage>
        <taxon>Eukaryota</taxon>
        <taxon>Metazoa</taxon>
        <taxon>Chordata</taxon>
        <taxon>Craniata</taxon>
        <taxon>Vertebrata</taxon>
        <taxon>Euteleostomi</taxon>
        <taxon>Actinopterygii</taxon>
        <taxon>Neopterygii</taxon>
        <taxon>Teleostei</taxon>
        <taxon>Ostariophysi</taxon>
        <taxon>Characiformes</taxon>
        <taxon>Characoidei</taxon>
        <taxon>Pygocentrus</taxon>
    </lineage>
</organism>
<evidence type="ECO:0000256" key="13">
    <source>
        <dbReference type="ARBA" id="ARBA00023157"/>
    </source>
</evidence>
<keyword evidence="28" id="KW-1185">Reference proteome</keyword>
<keyword evidence="8" id="KW-0735">Signal-anchor</keyword>
<dbReference type="EC" id="2.4.1.-" evidence="24"/>
<evidence type="ECO:0000313" key="28">
    <source>
        <dbReference type="Proteomes" id="UP001501920"/>
    </source>
</evidence>
<dbReference type="Pfam" id="PF17039">
    <property type="entry name" value="Glyco_tran_10_N"/>
    <property type="match status" value="1"/>
</dbReference>
<reference evidence="27" key="3">
    <citation type="submission" date="2025-09" db="UniProtKB">
        <authorList>
            <consortium name="Ensembl"/>
        </authorList>
    </citation>
    <scope>IDENTIFICATION</scope>
</reference>
<evidence type="ECO:0000256" key="8">
    <source>
        <dbReference type="ARBA" id="ARBA00022968"/>
    </source>
</evidence>
<evidence type="ECO:0000256" key="19">
    <source>
        <dbReference type="ARBA" id="ARBA00036481"/>
    </source>
</evidence>
<name>A0A3B4BNK1_PYGNA</name>
<keyword evidence="12 24" id="KW-0472">Membrane</keyword>
<keyword evidence="13" id="KW-1015">Disulfide bond</keyword>
<keyword evidence="10 24" id="KW-0333">Golgi apparatus</keyword>
<evidence type="ECO:0000256" key="18">
    <source>
        <dbReference type="ARBA" id="ARBA00036295"/>
    </source>
</evidence>
<gene>
    <name evidence="27" type="primary">FUT9</name>
</gene>
<evidence type="ECO:0000256" key="10">
    <source>
        <dbReference type="ARBA" id="ARBA00023034"/>
    </source>
</evidence>
<feature type="domain" description="Fucosyltransferase C-terminal" evidence="25">
    <location>
        <begin position="219"/>
        <end position="392"/>
    </location>
</feature>
<proteinExistence type="inferred from homology"/>
<evidence type="ECO:0000256" key="17">
    <source>
        <dbReference type="ARBA" id="ARBA00036234"/>
    </source>
</evidence>
<feature type="domain" description="Fucosyltransferase N-terminal" evidence="26">
    <location>
        <begin position="98"/>
        <end position="204"/>
    </location>
</feature>
<evidence type="ECO:0000256" key="16">
    <source>
        <dbReference type="ARBA" id="ARBA00036053"/>
    </source>
</evidence>
<evidence type="ECO:0000256" key="22">
    <source>
        <dbReference type="ARBA" id="ARBA00043828"/>
    </source>
</evidence>
<keyword evidence="6 24" id="KW-0808">Transferase</keyword>
<evidence type="ECO:0000256" key="11">
    <source>
        <dbReference type="ARBA" id="ARBA00023098"/>
    </source>
</evidence>
<evidence type="ECO:0000256" key="15">
    <source>
        <dbReference type="ARBA" id="ARBA00029329"/>
    </source>
</evidence>
<comment type="catalytic activity">
    <reaction evidence="20">
        <text>a neolactoside nLc4Cer + GDP-beta-L-fucose = a neolactoside III(3)-alpha-Fuc-nLc4Cer + GDP + H(+)</text>
        <dbReference type="Rhea" id="RHEA:48376"/>
        <dbReference type="ChEBI" id="CHEBI:15378"/>
        <dbReference type="ChEBI" id="CHEBI:57273"/>
        <dbReference type="ChEBI" id="CHEBI:58189"/>
        <dbReference type="ChEBI" id="CHEBI:90376"/>
        <dbReference type="ChEBI" id="CHEBI:90379"/>
    </reaction>
    <physiologicalReaction direction="left-to-right" evidence="20">
        <dbReference type="Rhea" id="RHEA:48377"/>
    </physiologicalReaction>
</comment>
<dbReference type="Pfam" id="PF00852">
    <property type="entry name" value="Glyco_transf_10"/>
    <property type="match status" value="1"/>
</dbReference>
<dbReference type="GO" id="GO:0032580">
    <property type="term" value="C:Golgi cisterna membrane"/>
    <property type="evidence" value="ECO:0007669"/>
    <property type="project" value="UniProtKB-SubCell"/>
</dbReference>
<comment type="catalytic activity">
    <reaction evidence="17">
        <text>an alpha-Neu5Ac-(2-&gt;3)-beta-D-Gal-(1-&gt;4)-beta-D-GlcNAc-(1-&gt;3)-beta-D-Gal-(1-&gt;4)-beta-D-GlcNAc derivative + GDP-beta-L-fucose = an alpha-Neu5Ac-(2-&gt;3)-beta-D-Gal-(1-&gt;4)-beta-D-GlcNAc-(1-&gt;3)-beta-D-Gal-(1-&gt;4)-[alpha-L-Fuc-(1-&gt;3)]-beta-D-GlcNAc derivative + GDP + H(+)</text>
        <dbReference type="Rhea" id="RHEA:68044"/>
        <dbReference type="ChEBI" id="CHEBI:15378"/>
        <dbReference type="ChEBI" id="CHEBI:57273"/>
        <dbReference type="ChEBI" id="CHEBI:58189"/>
        <dbReference type="ChEBI" id="CHEBI:145343"/>
        <dbReference type="ChEBI" id="CHEBI:176900"/>
    </reaction>
    <physiologicalReaction direction="left-to-right" evidence="17">
        <dbReference type="Rhea" id="RHEA:68045"/>
    </physiologicalReaction>
</comment>
<dbReference type="UniPathway" id="UPA00378"/>
<evidence type="ECO:0000256" key="5">
    <source>
        <dbReference type="ARBA" id="ARBA00022676"/>
    </source>
</evidence>
<keyword evidence="7 24" id="KW-0812">Transmembrane</keyword>
<reference evidence="27" key="2">
    <citation type="submission" date="2025-08" db="UniProtKB">
        <authorList>
            <consortium name="Ensembl"/>
        </authorList>
    </citation>
    <scope>IDENTIFICATION</scope>
</reference>
<accession>A0A3B4BNK1</accession>
<evidence type="ECO:0000256" key="20">
    <source>
        <dbReference type="ARBA" id="ARBA00036757"/>
    </source>
</evidence>
<keyword evidence="14" id="KW-0325">Glycoprotein</keyword>
<dbReference type="GeneTree" id="ENSGT00940000155095"/>
<evidence type="ECO:0000256" key="2">
    <source>
        <dbReference type="ARBA" id="ARBA00004934"/>
    </source>
</evidence>
<evidence type="ECO:0000256" key="3">
    <source>
        <dbReference type="ARBA" id="ARBA00008919"/>
    </source>
</evidence>
<comment type="pathway">
    <text evidence="1">Protein modification; protein glycosylation.</text>
</comment>
<comment type="catalytic activity">
    <reaction evidence="18">
        <text>alpha-N-glycoloylneuraminosyl-(2-&gt;3)-beta-D-galactosyl-(1-&gt;4)-N-acetyl-beta-D-glucosaminyl-(1-&gt;3)-beta-D-galactosyl-(1-&gt;4)-N-acetyl-beta-D-glucosaminyl-(1-&gt;3)-beta-D-galactosyl-(1-&gt;4)-beta-D-glucosyl-(1&lt;-&gt;1')-ceramide + GDP-beta-L-fucose = alpha-N-glycoloylneuraminosyl-(2-&gt;3)-beta-D-galactosyl-(1-&gt;4)-N-acetyl-beta-D-glucosaminyl-(1-&gt;3)-beta-D-galactosyl-(1-&gt;4)-[alpha-L-fucosyl-(1-&gt;3)]-N-acetyl-beta-D-glucosaminyl-(1-&gt;3)-beta-D-galactosyl-(1-&gt;4)-beta-D-glucosyl-(1&lt;-&gt;1')-ceramide + GDP + H(+)</text>
        <dbReference type="Rhea" id="RHEA:48388"/>
        <dbReference type="ChEBI" id="CHEBI:15378"/>
        <dbReference type="ChEBI" id="CHEBI:57273"/>
        <dbReference type="ChEBI" id="CHEBI:58189"/>
        <dbReference type="ChEBI" id="CHEBI:90383"/>
        <dbReference type="ChEBI" id="CHEBI:90384"/>
    </reaction>
    <physiologicalReaction direction="left-to-right" evidence="18">
        <dbReference type="Rhea" id="RHEA:48389"/>
    </physiologicalReaction>
</comment>
<feature type="transmembrane region" description="Helical" evidence="24">
    <location>
        <begin position="12"/>
        <end position="31"/>
    </location>
</feature>
<dbReference type="STRING" id="42514.ENSPNAP00000000215"/>
<dbReference type="PANTHER" id="PTHR11929">
    <property type="entry name" value="ALPHA- 1,3 -FUCOSYLTRANSFERASE"/>
    <property type="match status" value="1"/>
</dbReference>
<comment type="catalytic activity">
    <reaction evidence="15">
        <text>a beta-D-galactosyl-(1-&gt;4)-N-acetyl-beta-D-glucosaminyl derivative + GDP-beta-L-fucose = a beta-D-galactosyl-(1-&gt;4)-[alpha-L-fucosyl-(1-&gt;3)]-N-acetyl-beta-D-glucosaminyl derivative + GDP + H(+)</text>
        <dbReference type="Rhea" id="RHEA:14257"/>
        <dbReference type="ChEBI" id="CHEBI:15378"/>
        <dbReference type="ChEBI" id="CHEBI:57273"/>
        <dbReference type="ChEBI" id="CHEBI:58189"/>
        <dbReference type="ChEBI" id="CHEBI:133507"/>
        <dbReference type="ChEBI" id="CHEBI:137941"/>
        <dbReference type="EC" id="2.4.1.152"/>
    </reaction>
    <physiologicalReaction direction="left-to-right" evidence="15">
        <dbReference type="Rhea" id="RHEA:14258"/>
    </physiologicalReaction>
</comment>
<evidence type="ECO:0000256" key="4">
    <source>
        <dbReference type="ARBA" id="ARBA00011738"/>
    </source>
</evidence>
<keyword evidence="11" id="KW-0443">Lipid metabolism</keyword>
<evidence type="ECO:0000256" key="1">
    <source>
        <dbReference type="ARBA" id="ARBA00004922"/>
    </source>
</evidence>
<evidence type="ECO:0000256" key="23">
    <source>
        <dbReference type="ARBA" id="ARBA00043838"/>
    </source>
</evidence>
<dbReference type="GO" id="GO:0017083">
    <property type="term" value="F:4-galactosyl-N-acetylglucosaminide 3-alpha-L-fucosyltransferase activity"/>
    <property type="evidence" value="ECO:0007669"/>
    <property type="project" value="UniProtKB-EC"/>
</dbReference>